<proteinExistence type="predicted"/>
<dbReference type="OMA" id="WASLMEY"/>
<feature type="compositionally biased region" description="Basic and acidic residues" evidence="1">
    <location>
        <begin position="52"/>
        <end position="85"/>
    </location>
</feature>
<gene>
    <name evidence="2" type="ORF">B5807_05836</name>
</gene>
<feature type="compositionally biased region" description="Low complexity" evidence="1">
    <location>
        <begin position="1"/>
        <end position="33"/>
    </location>
</feature>
<reference evidence="2 3" key="1">
    <citation type="journal article" date="2017" name="Genome Announc.">
        <title>Genome sequence of the saprophytic ascomycete Epicoccum nigrum ICMP 19927 strain isolated from New Zealand.</title>
        <authorList>
            <person name="Fokin M."/>
            <person name="Fleetwood D."/>
            <person name="Weir B.S."/>
            <person name="Villas-Boas S.G."/>
        </authorList>
    </citation>
    <scope>NUCLEOTIDE SEQUENCE [LARGE SCALE GENOMIC DNA]</scope>
    <source>
        <strain evidence="2 3">ICMP 19927</strain>
    </source>
</reference>
<dbReference type="InParanoid" id="A0A1Y2M0H0"/>
<evidence type="ECO:0000313" key="2">
    <source>
        <dbReference type="EMBL" id="OSS49511.1"/>
    </source>
</evidence>
<dbReference type="EMBL" id="KZ107843">
    <property type="protein sequence ID" value="OSS49511.1"/>
    <property type="molecule type" value="Genomic_DNA"/>
</dbReference>
<evidence type="ECO:0000256" key="1">
    <source>
        <dbReference type="SAM" id="MobiDB-lite"/>
    </source>
</evidence>
<dbReference type="AlphaFoldDB" id="A0A1Y2M0H0"/>
<dbReference type="STRING" id="105696.A0A1Y2M0H0"/>
<accession>A0A1Y2M0H0</accession>
<feature type="compositionally biased region" description="Acidic residues" evidence="1">
    <location>
        <begin position="86"/>
        <end position="100"/>
    </location>
</feature>
<dbReference type="Proteomes" id="UP000193240">
    <property type="component" value="Unassembled WGS sequence"/>
</dbReference>
<feature type="region of interest" description="Disordered" evidence="1">
    <location>
        <begin position="1"/>
        <end position="101"/>
    </location>
</feature>
<name>A0A1Y2M0H0_EPING</name>
<keyword evidence="3" id="KW-1185">Reference proteome</keyword>
<sequence length="195" mass="22510">MSNHSESSLSLEAARLIRSSPPSLQSPQYSLPPMDDIAAKTDVDAPHNLQESGHKRVNSDATERPTSAQRDRDQQSDSESKHSASDDEDADPANEIDPYDWDNLHERYHDAINECNREEKELMDEWASLMEYFQVWANSGHEHETERTFQRLQTRTTFVKKEESDLENQRQHYISVVQAFESALDLLKRSTTYRG</sequence>
<organism evidence="2 3">
    <name type="scientific">Epicoccum nigrum</name>
    <name type="common">Soil fungus</name>
    <name type="synonym">Epicoccum purpurascens</name>
    <dbReference type="NCBI Taxonomy" id="105696"/>
    <lineage>
        <taxon>Eukaryota</taxon>
        <taxon>Fungi</taxon>
        <taxon>Dikarya</taxon>
        <taxon>Ascomycota</taxon>
        <taxon>Pezizomycotina</taxon>
        <taxon>Dothideomycetes</taxon>
        <taxon>Pleosporomycetidae</taxon>
        <taxon>Pleosporales</taxon>
        <taxon>Pleosporineae</taxon>
        <taxon>Didymellaceae</taxon>
        <taxon>Epicoccum</taxon>
    </lineage>
</organism>
<evidence type="ECO:0000313" key="3">
    <source>
        <dbReference type="Proteomes" id="UP000193240"/>
    </source>
</evidence>
<protein>
    <submittedName>
        <fullName evidence="2">Uncharacterized protein</fullName>
    </submittedName>
</protein>